<evidence type="ECO:0000313" key="1">
    <source>
        <dbReference type="EMBL" id="EDU48359.1"/>
    </source>
</evidence>
<dbReference type="Proteomes" id="UP000001471">
    <property type="component" value="Unassembled WGS sequence"/>
</dbReference>
<dbReference type="HOGENOM" id="CLU_2980184_0_0_1"/>
<protein>
    <submittedName>
        <fullName evidence="1">Uncharacterized protein</fullName>
    </submittedName>
</protein>
<evidence type="ECO:0000313" key="2">
    <source>
        <dbReference type="Proteomes" id="UP000001471"/>
    </source>
</evidence>
<dbReference type="AlphaFoldDB" id="B2W6K1"/>
<name>B2W6K1_PYRTR</name>
<accession>B2W6K1</accession>
<dbReference type="EMBL" id="DS231619">
    <property type="protein sequence ID" value="EDU48359.1"/>
    <property type="molecule type" value="Genomic_DNA"/>
</dbReference>
<proteinExistence type="predicted"/>
<sequence>MSAFNVDAFSMSPSTRVLARKIHVKGGRLCKRAKRASHGEDAVRRRCNVEVWNEEQGK</sequence>
<gene>
    <name evidence="1" type="ORF">PTRG_05439</name>
</gene>
<dbReference type="InParanoid" id="B2W6K1"/>
<organism evidence="1 2">
    <name type="scientific">Pyrenophora tritici-repentis (strain Pt-1C-BFP)</name>
    <name type="common">Wheat tan spot fungus</name>
    <name type="synonym">Drechslera tritici-repentis</name>
    <dbReference type="NCBI Taxonomy" id="426418"/>
    <lineage>
        <taxon>Eukaryota</taxon>
        <taxon>Fungi</taxon>
        <taxon>Dikarya</taxon>
        <taxon>Ascomycota</taxon>
        <taxon>Pezizomycotina</taxon>
        <taxon>Dothideomycetes</taxon>
        <taxon>Pleosporomycetidae</taxon>
        <taxon>Pleosporales</taxon>
        <taxon>Pleosporineae</taxon>
        <taxon>Pleosporaceae</taxon>
        <taxon>Pyrenophora</taxon>
    </lineage>
</organism>
<reference evidence="2" key="1">
    <citation type="journal article" date="2013" name="G3 (Bethesda)">
        <title>Comparative genomics of a plant-pathogenic fungus, Pyrenophora tritici-repentis, reveals transduplication and the impact of repeat elements on pathogenicity and population divergence.</title>
        <authorList>
            <person name="Manning V.A."/>
            <person name="Pandelova I."/>
            <person name="Dhillon B."/>
            <person name="Wilhelm L.J."/>
            <person name="Goodwin S.B."/>
            <person name="Berlin A.M."/>
            <person name="Figueroa M."/>
            <person name="Freitag M."/>
            <person name="Hane J.K."/>
            <person name="Henrissat B."/>
            <person name="Holman W.H."/>
            <person name="Kodira C.D."/>
            <person name="Martin J."/>
            <person name="Oliver R.P."/>
            <person name="Robbertse B."/>
            <person name="Schackwitz W."/>
            <person name="Schwartz D.C."/>
            <person name="Spatafora J.W."/>
            <person name="Turgeon B.G."/>
            <person name="Yandava C."/>
            <person name="Young S."/>
            <person name="Zhou S."/>
            <person name="Zeng Q."/>
            <person name="Grigoriev I.V."/>
            <person name="Ma L.-J."/>
            <person name="Ciuffetti L.M."/>
        </authorList>
    </citation>
    <scope>NUCLEOTIDE SEQUENCE [LARGE SCALE GENOMIC DNA]</scope>
    <source>
        <strain evidence="2">Pt-1C-BFP</strain>
    </source>
</reference>